<keyword evidence="1" id="KW-0472">Membrane</keyword>
<name>A0ABS9MIY3_9FIRM</name>
<proteinExistence type="predicted"/>
<accession>A0ABS9MIY3</accession>
<sequence length="115" mass="12467">MTFDLQRVLLSVAIMAVVTYIIRVLPLAIFKKKIQNRFIRSFLAYVPYAVLAAMTFPAILFSTAETVTIQSIISAAAGLLVALVLAYKDKGLLTVAVGATAAAFLVEQITRIFSV</sequence>
<feature type="transmembrane region" description="Helical" evidence="1">
    <location>
        <begin position="67"/>
        <end position="85"/>
    </location>
</feature>
<dbReference type="EMBL" id="JAKNHQ010000008">
    <property type="protein sequence ID" value="MCG4610767.1"/>
    <property type="molecule type" value="Genomic_DNA"/>
</dbReference>
<keyword evidence="1" id="KW-0812">Transmembrane</keyword>
<evidence type="ECO:0000313" key="3">
    <source>
        <dbReference type="Proteomes" id="UP001298681"/>
    </source>
</evidence>
<evidence type="ECO:0000256" key="1">
    <source>
        <dbReference type="SAM" id="Phobius"/>
    </source>
</evidence>
<comment type="caution">
    <text evidence="2">The sequence shown here is derived from an EMBL/GenBank/DDBJ whole genome shotgun (WGS) entry which is preliminary data.</text>
</comment>
<protein>
    <submittedName>
        <fullName evidence="2">AzlD domain-containing protein</fullName>
    </submittedName>
</protein>
<gene>
    <name evidence="2" type="ORF">L0P57_07445</name>
</gene>
<dbReference type="Pfam" id="PF05437">
    <property type="entry name" value="AzlD"/>
    <property type="match status" value="1"/>
</dbReference>
<keyword evidence="1" id="KW-1133">Transmembrane helix</keyword>
<dbReference type="InterPro" id="IPR008407">
    <property type="entry name" value="Brnchd-chn_aa_trnsp_AzlD"/>
</dbReference>
<feature type="transmembrane region" description="Helical" evidence="1">
    <location>
        <begin position="42"/>
        <end position="61"/>
    </location>
</feature>
<dbReference type="Proteomes" id="UP001298681">
    <property type="component" value="Unassembled WGS sequence"/>
</dbReference>
<feature type="transmembrane region" description="Helical" evidence="1">
    <location>
        <begin position="12"/>
        <end position="30"/>
    </location>
</feature>
<feature type="transmembrane region" description="Helical" evidence="1">
    <location>
        <begin position="92"/>
        <end position="113"/>
    </location>
</feature>
<keyword evidence="3" id="KW-1185">Reference proteome</keyword>
<evidence type="ECO:0000313" key="2">
    <source>
        <dbReference type="EMBL" id="MCG4610767.1"/>
    </source>
</evidence>
<reference evidence="2 3" key="1">
    <citation type="submission" date="2022-01" db="EMBL/GenBank/DDBJ databases">
        <title>Collection of gut derived symbiotic bacterial strains cultured from healthy donors.</title>
        <authorList>
            <person name="Lin H."/>
            <person name="Kohout C."/>
            <person name="Waligurski E."/>
            <person name="Pamer E.G."/>
        </authorList>
    </citation>
    <scope>NUCLEOTIDE SEQUENCE [LARGE SCALE GENOMIC DNA]</scope>
    <source>
        <strain evidence="2 3">DFI.7.58</strain>
    </source>
</reference>
<dbReference type="RefSeq" id="WP_237966734.1">
    <property type="nucleotide sequence ID" value="NZ_JAKNHQ010000008.1"/>
</dbReference>
<organism evidence="2 3">
    <name type="scientific">Anaeromassilibacillus senegalensis</name>
    <dbReference type="NCBI Taxonomy" id="1673717"/>
    <lineage>
        <taxon>Bacteria</taxon>
        <taxon>Bacillati</taxon>
        <taxon>Bacillota</taxon>
        <taxon>Clostridia</taxon>
        <taxon>Eubacteriales</taxon>
        <taxon>Acutalibacteraceae</taxon>
        <taxon>Anaeromassilibacillus</taxon>
    </lineage>
</organism>